<dbReference type="EMBL" id="MN740610">
    <property type="protein sequence ID" value="QHU35610.1"/>
    <property type="molecule type" value="Genomic_DNA"/>
</dbReference>
<evidence type="ECO:0000313" key="1">
    <source>
        <dbReference type="EMBL" id="QHU35610.1"/>
    </source>
</evidence>
<organism evidence="1">
    <name type="scientific">viral metagenome</name>
    <dbReference type="NCBI Taxonomy" id="1070528"/>
    <lineage>
        <taxon>unclassified sequences</taxon>
        <taxon>metagenomes</taxon>
        <taxon>organismal metagenomes</taxon>
    </lineage>
</organism>
<proteinExistence type="predicted"/>
<accession>A0A6C0LYZ9</accession>
<sequence length="97" mass="10875">MNTSLQHATLQHATLQHATLQHATLCKKNDKGILQCTKDSHPTYFHCYECGDIPAYHISVMQDHDCSKCGGRRCHMHGGDYTDDEGLCIDCSVIEKL</sequence>
<protein>
    <submittedName>
        <fullName evidence="1">Uncharacterized protein</fullName>
    </submittedName>
</protein>
<name>A0A6C0LYZ9_9ZZZZ</name>
<reference evidence="1" key="1">
    <citation type="journal article" date="2020" name="Nature">
        <title>Giant virus diversity and host interactions through global metagenomics.</title>
        <authorList>
            <person name="Schulz F."/>
            <person name="Roux S."/>
            <person name="Paez-Espino D."/>
            <person name="Jungbluth S."/>
            <person name="Walsh D.A."/>
            <person name="Denef V.J."/>
            <person name="McMahon K.D."/>
            <person name="Konstantinidis K.T."/>
            <person name="Eloe-Fadrosh E.A."/>
            <person name="Kyrpides N.C."/>
            <person name="Woyke T."/>
        </authorList>
    </citation>
    <scope>NUCLEOTIDE SEQUENCE</scope>
    <source>
        <strain evidence="1">GVMAG-S-1029409-49</strain>
    </source>
</reference>
<dbReference type="AlphaFoldDB" id="A0A6C0LYZ9"/>